<evidence type="ECO:0000313" key="4">
    <source>
        <dbReference type="Proteomes" id="UP000294796"/>
    </source>
</evidence>
<reference evidence="3 4" key="1">
    <citation type="submission" date="2019-03" db="EMBL/GenBank/DDBJ databases">
        <title>Luteimonas zhaokaii sp.nov., isolated from the rectal contents of Plateau pika in Yushu, Qinghai Province, China.</title>
        <authorList>
            <person name="Zhang G."/>
        </authorList>
    </citation>
    <scope>NUCLEOTIDE SEQUENCE [LARGE SCALE GENOMIC DNA]</scope>
    <source>
        <strain evidence="3 4">B9</strain>
    </source>
</reference>
<organism evidence="3 4">
    <name type="scientific">Luteimonas aestuarii</name>
    <dbReference type="NCBI Taxonomy" id="453837"/>
    <lineage>
        <taxon>Bacteria</taxon>
        <taxon>Pseudomonadati</taxon>
        <taxon>Pseudomonadota</taxon>
        <taxon>Gammaproteobacteria</taxon>
        <taxon>Lysobacterales</taxon>
        <taxon>Lysobacteraceae</taxon>
        <taxon>Luteimonas</taxon>
    </lineage>
</organism>
<gene>
    <name evidence="3" type="ORF">E2F46_03970</name>
</gene>
<feature type="signal peptide" evidence="2">
    <location>
        <begin position="1"/>
        <end position="48"/>
    </location>
</feature>
<feature type="compositionally biased region" description="Pro residues" evidence="1">
    <location>
        <begin position="60"/>
        <end position="71"/>
    </location>
</feature>
<dbReference type="PANTHER" id="PTHR46375:SF3">
    <property type="entry name" value="KELCH REPEAT AND BTB DOMAIN-CONTAINING PROTEIN 13"/>
    <property type="match status" value="1"/>
</dbReference>
<proteinExistence type="predicted"/>
<dbReference type="InterPro" id="IPR011043">
    <property type="entry name" value="Gal_Oxase/kelch_b-propeller"/>
</dbReference>
<dbReference type="Pfam" id="PF01344">
    <property type="entry name" value="Kelch_1"/>
    <property type="match status" value="1"/>
</dbReference>
<dbReference type="SMART" id="SM00612">
    <property type="entry name" value="Kelch"/>
    <property type="match status" value="5"/>
</dbReference>
<keyword evidence="4" id="KW-1185">Reference proteome</keyword>
<accession>A0A4R5U1B3</accession>
<feature type="region of interest" description="Disordered" evidence="1">
    <location>
        <begin position="54"/>
        <end position="82"/>
    </location>
</feature>
<dbReference type="OrthoDB" id="246387at2"/>
<dbReference type="PANTHER" id="PTHR46375">
    <property type="entry name" value="KELCH REPEAT AND BTB DOMAIN-CONTAINING PROTEIN 13-RELATED"/>
    <property type="match status" value="1"/>
</dbReference>
<comment type="caution">
    <text evidence="3">The sequence shown here is derived from an EMBL/GenBank/DDBJ whole genome shotgun (WGS) entry which is preliminary data.</text>
</comment>
<feature type="region of interest" description="Disordered" evidence="1">
    <location>
        <begin position="1"/>
        <end position="26"/>
    </location>
</feature>
<dbReference type="InterPro" id="IPR052392">
    <property type="entry name" value="Kelch-BTB_domain-containing"/>
</dbReference>
<feature type="chain" id="PRO_5020909985" evidence="2">
    <location>
        <begin position="49"/>
        <end position="409"/>
    </location>
</feature>
<dbReference type="Proteomes" id="UP000294796">
    <property type="component" value="Unassembled WGS sequence"/>
</dbReference>
<dbReference type="InterPro" id="IPR015915">
    <property type="entry name" value="Kelch-typ_b-propeller"/>
</dbReference>
<name>A0A4R5U1B3_9GAMM</name>
<sequence length="409" mass="43227">MAASPFRSTLGPDQGRRHVMNGTRRTAVPGAKAALIALTMAMASYAHAQQPVPAAAPALQAPPPGGPPQPAPDQATPVQAEELQETWNDRVSVGAPVGAFPEFEGWSLGLAMPLARSEHAVALFDGKVWVLGGYPPGRLPSDLVQVYDPATSRWTLGPRLPRPIHHIMTAAVDGRFYVIGGEIDGASTGRPEVFVAQTWMHDPAEGGWVERAPMPTPRSGGGSAVVDGKIYVAGGRPPGGSAFEVYDPTTDRWETLPDLPTQRNHLAMSAVDGKIIVAGGRFQPGAMGERTDVVEIFDPATRQWTRGAPMPAPRGGITSAVHAGCMFVFGGEGDPGHVLGLTPTTYAYHPRADRWTRLPDLPIAMHGLKGSAVIDGRIFLPGGAITIGGNTGTNAMQLYRPTMRCDQDA</sequence>
<dbReference type="SUPFAM" id="SSF50965">
    <property type="entry name" value="Galactose oxidase, central domain"/>
    <property type="match status" value="1"/>
</dbReference>
<evidence type="ECO:0000256" key="2">
    <source>
        <dbReference type="SAM" id="SignalP"/>
    </source>
</evidence>
<evidence type="ECO:0000256" key="1">
    <source>
        <dbReference type="SAM" id="MobiDB-lite"/>
    </source>
</evidence>
<dbReference type="AlphaFoldDB" id="A0A4R5U1B3"/>
<evidence type="ECO:0000313" key="3">
    <source>
        <dbReference type="EMBL" id="TDK27357.1"/>
    </source>
</evidence>
<dbReference type="InterPro" id="IPR006652">
    <property type="entry name" value="Kelch_1"/>
</dbReference>
<dbReference type="Pfam" id="PF24681">
    <property type="entry name" value="Kelch_KLHDC2_KLHL20_DRC7"/>
    <property type="match status" value="1"/>
</dbReference>
<dbReference type="Gene3D" id="2.120.10.80">
    <property type="entry name" value="Kelch-type beta propeller"/>
    <property type="match status" value="2"/>
</dbReference>
<dbReference type="EMBL" id="SMTF01000002">
    <property type="protein sequence ID" value="TDK27357.1"/>
    <property type="molecule type" value="Genomic_DNA"/>
</dbReference>
<keyword evidence="2" id="KW-0732">Signal</keyword>
<protein>
    <submittedName>
        <fullName evidence="3">Kelch-like protein</fullName>
    </submittedName>
</protein>